<protein>
    <recommendedName>
        <fullName evidence="3">Glycosyl transferase family 2</fullName>
    </recommendedName>
</protein>
<gene>
    <name evidence="1" type="ORF">DFR79_104170</name>
</gene>
<dbReference type="OrthoDB" id="1757142at2"/>
<accession>A0A4R6LZG5</accession>
<organism evidence="1 2">
    <name type="scientific">Halanaerobium saccharolyticum</name>
    <dbReference type="NCBI Taxonomy" id="43595"/>
    <lineage>
        <taxon>Bacteria</taxon>
        <taxon>Bacillati</taxon>
        <taxon>Bacillota</taxon>
        <taxon>Clostridia</taxon>
        <taxon>Halanaerobiales</taxon>
        <taxon>Halanaerobiaceae</taxon>
        <taxon>Halanaerobium</taxon>
    </lineage>
</organism>
<dbReference type="SUPFAM" id="SSF53448">
    <property type="entry name" value="Nucleotide-diphospho-sugar transferases"/>
    <property type="match status" value="1"/>
</dbReference>
<evidence type="ECO:0008006" key="3">
    <source>
        <dbReference type="Google" id="ProtNLM"/>
    </source>
</evidence>
<dbReference type="EMBL" id="SNWX01000004">
    <property type="protein sequence ID" value="TDO94204.1"/>
    <property type="molecule type" value="Genomic_DNA"/>
</dbReference>
<dbReference type="InterPro" id="IPR029044">
    <property type="entry name" value="Nucleotide-diphossugar_trans"/>
</dbReference>
<dbReference type="Gene3D" id="3.90.550.10">
    <property type="entry name" value="Spore Coat Polysaccharide Biosynthesis Protein SpsA, Chain A"/>
    <property type="match status" value="1"/>
</dbReference>
<dbReference type="AlphaFoldDB" id="A0A4R6LZG5"/>
<evidence type="ECO:0000313" key="1">
    <source>
        <dbReference type="EMBL" id="TDO94204.1"/>
    </source>
</evidence>
<dbReference type="Proteomes" id="UP000295064">
    <property type="component" value="Unassembled WGS sequence"/>
</dbReference>
<proteinExistence type="predicted"/>
<comment type="caution">
    <text evidence="1">The sequence shown here is derived from an EMBL/GenBank/DDBJ whole genome shotgun (WGS) entry which is preliminary data.</text>
</comment>
<sequence length="404" mass="47819">MKLAMVINVYIDTKINKKNKFDHPTDFDNFENENTFVKTIASINKLRKTEDDLSLYIFAVAAGEDRSHDQEIKKKINKILRKSSYPYYLFTNSDVKQLNDYAKSRFFSVSGYPEIRNLGLIIPSLLNEDIIIQIDDDELLRKDYLMTLKRILKDNPDKYLFTAPYEKNGTTEINNKDSLKSWRKFYSMQKDMNRLMKDQSLKETLFGFGGNMIIRNELAENSLYPSGVPRGEDFSYLLANRLIYENGNPEAGIEKKNEIYKAYFSPLKELTIIHEPPAEAKSNFLFYLEKNLKRFIMEWSIFNKQDNLSVSELKNLSYYLAEMFGYDDFKSKLLDIIEEVKVNYDSKTAENFEKEILSFYDQCSKINRFELYKKDQSDYIDFLDNWKDNNEFRELLLSFKINRN</sequence>
<evidence type="ECO:0000313" key="2">
    <source>
        <dbReference type="Proteomes" id="UP000295064"/>
    </source>
</evidence>
<name>A0A4R6LZG5_9FIRM</name>
<dbReference type="RefSeq" id="WP_133514317.1">
    <property type="nucleotide sequence ID" value="NZ_SNWX01000004.1"/>
</dbReference>
<reference evidence="1 2" key="1">
    <citation type="submission" date="2019-03" db="EMBL/GenBank/DDBJ databases">
        <title>Subsurface microbial communities from deep shales in Ohio and West Virginia, USA.</title>
        <authorList>
            <person name="Wrighton K."/>
        </authorList>
    </citation>
    <scope>NUCLEOTIDE SEQUENCE [LARGE SCALE GENOMIC DNA]</scope>
    <source>
        <strain evidence="1 2">MA284_T2</strain>
    </source>
</reference>